<keyword evidence="1" id="KW-0812">Transmembrane</keyword>
<dbReference type="Proteomes" id="UP000244855">
    <property type="component" value="Unassembled WGS sequence"/>
</dbReference>
<gene>
    <name evidence="2" type="ORF">DM02DRAFT_79163</name>
</gene>
<sequence>MYVIFPPILHLYPTTTLSFSLTLPYLTFPLTVSHIIFRFFPPLSSFRQTSTISHPNCALSVCVWRFQFLLHIATRASFFSLALHCTAPSVSLLFAYGWLPHSQRFP</sequence>
<reference evidence="2 3" key="1">
    <citation type="journal article" date="2018" name="Sci. Rep.">
        <title>Comparative genomics provides insights into the lifestyle and reveals functional heterogeneity of dark septate endophytic fungi.</title>
        <authorList>
            <person name="Knapp D.G."/>
            <person name="Nemeth J.B."/>
            <person name="Barry K."/>
            <person name="Hainaut M."/>
            <person name="Henrissat B."/>
            <person name="Johnson J."/>
            <person name="Kuo A."/>
            <person name="Lim J.H.P."/>
            <person name="Lipzen A."/>
            <person name="Nolan M."/>
            <person name="Ohm R.A."/>
            <person name="Tamas L."/>
            <person name="Grigoriev I.V."/>
            <person name="Spatafora J.W."/>
            <person name="Nagy L.G."/>
            <person name="Kovacs G.M."/>
        </authorList>
    </citation>
    <scope>NUCLEOTIDE SEQUENCE [LARGE SCALE GENOMIC DNA]</scope>
    <source>
        <strain evidence="2 3">DSE2036</strain>
    </source>
</reference>
<keyword evidence="1" id="KW-0472">Membrane</keyword>
<evidence type="ECO:0000313" key="2">
    <source>
        <dbReference type="EMBL" id="PVH97566.1"/>
    </source>
</evidence>
<proteinExistence type="predicted"/>
<feature type="transmembrane region" description="Helical" evidence="1">
    <location>
        <begin position="78"/>
        <end position="99"/>
    </location>
</feature>
<evidence type="ECO:0000256" key="1">
    <source>
        <dbReference type="SAM" id="Phobius"/>
    </source>
</evidence>
<name>A0A2V1DHB1_9PLEO</name>
<organism evidence="2 3">
    <name type="scientific">Periconia macrospinosa</name>
    <dbReference type="NCBI Taxonomy" id="97972"/>
    <lineage>
        <taxon>Eukaryota</taxon>
        <taxon>Fungi</taxon>
        <taxon>Dikarya</taxon>
        <taxon>Ascomycota</taxon>
        <taxon>Pezizomycotina</taxon>
        <taxon>Dothideomycetes</taxon>
        <taxon>Pleosporomycetidae</taxon>
        <taxon>Pleosporales</taxon>
        <taxon>Massarineae</taxon>
        <taxon>Periconiaceae</taxon>
        <taxon>Periconia</taxon>
    </lineage>
</organism>
<feature type="transmembrane region" description="Helical" evidence="1">
    <location>
        <begin position="20"/>
        <end position="40"/>
    </location>
</feature>
<protein>
    <submittedName>
        <fullName evidence="2">Uncharacterized protein</fullName>
    </submittedName>
</protein>
<accession>A0A2V1DHB1</accession>
<keyword evidence="3" id="KW-1185">Reference proteome</keyword>
<evidence type="ECO:0000313" key="3">
    <source>
        <dbReference type="Proteomes" id="UP000244855"/>
    </source>
</evidence>
<dbReference type="AlphaFoldDB" id="A0A2V1DHB1"/>
<dbReference type="EMBL" id="KZ805433">
    <property type="protein sequence ID" value="PVH97566.1"/>
    <property type="molecule type" value="Genomic_DNA"/>
</dbReference>
<keyword evidence="1" id="KW-1133">Transmembrane helix</keyword>